<dbReference type="OrthoDB" id="537665at2759"/>
<keyword evidence="1" id="KW-1133">Transmembrane helix</keyword>
<dbReference type="InterPro" id="IPR001638">
    <property type="entry name" value="Solute-binding_3/MltF_N"/>
</dbReference>
<evidence type="ECO:0000259" key="2">
    <source>
        <dbReference type="Pfam" id="PF00497"/>
    </source>
</evidence>
<organism evidence="3 4">
    <name type="scientific">Micractinium conductrix</name>
    <dbReference type="NCBI Taxonomy" id="554055"/>
    <lineage>
        <taxon>Eukaryota</taxon>
        <taxon>Viridiplantae</taxon>
        <taxon>Chlorophyta</taxon>
        <taxon>core chlorophytes</taxon>
        <taxon>Trebouxiophyceae</taxon>
        <taxon>Chlorellales</taxon>
        <taxon>Chlorellaceae</taxon>
        <taxon>Chlorella clade</taxon>
        <taxon>Micractinium</taxon>
    </lineage>
</organism>
<dbReference type="PANTHER" id="PTHR18966">
    <property type="entry name" value="IONOTROPIC GLUTAMATE RECEPTOR"/>
    <property type="match status" value="1"/>
</dbReference>
<evidence type="ECO:0000256" key="1">
    <source>
        <dbReference type="SAM" id="Phobius"/>
    </source>
</evidence>
<dbReference type="EMBL" id="LHPF02000014">
    <property type="protein sequence ID" value="PSC71642.1"/>
    <property type="molecule type" value="Genomic_DNA"/>
</dbReference>
<dbReference type="Gene3D" id="3.40.190.10">
    <property type="entry name" value="Periplasmic binding protein-like II"/>
    <property type="match status" value="1"/>
</dbReference>
<feature type="transmembrane region" description="Helical" evidence="1">
    <location>
        <begin position="253"/>
        <end position="276"/>
    </location>
</feature>
<accession>A0A2P6VC23</accession>
<feature type="domain" description="Solute-binding protein family 3/N-terminal" evidence="2">
    <location>
        <begin position="50"/>
        <end position="402"/>
    </location>
</feature>
<evidence type="ECO:0000313" key="4">
    <source>
        <dbReference type="Proteomes" id="UP000239649"/>
    </source>
</evidence>
<keyword evidence="1" id="KW-0472">Membrane</keyword>
<dbReference type="Proteomes" id="UP000239649">
    <property type="component" value="Unassembled WGS sequence"/>
</dbReference>
<keyword evidence="3" id="KW-0675">Receptor</keyword>
<proteinExistence type="predicted"/>
<dbReference type="Pfam" id="PF00497">
    <property type="entry name" value="SBP_bac_3"/>
    <property type="match status" value="1"/>
</dbReference>
<evidence type="ECO:0000313" key="3">
    <source>
        <dbReference type="EMBL" id="PSC71642.1"/>
    </source>
</evidence>
<dbReference type="InterPro" id="IPR015683">
    <property type="entry name" value="Ionotropic_Glu_rcpt"/>
</dbReference>
<sequence length="405" mass="44308">MSASSAWAQALAPVEAPAAVPPGSPAIPNWPNNASRIKIWCVLVHMGSRYEIELFRKVARILRWEPDMLQWSCIEWDDMVASLKSGDGRCDVAVAGVEVEHENLASGIVFTRPTFQNGLRVLVKTGQQTSNIWAFWDAFTWQLWVAALGTCAAIALIVWGIENLYYRYSMEAFARDPLCVPTPLAPPAVALIVWGIDNLYYRYSMEAFARDPLCVPTPAEAADDAKLARDHQFQRYIFEVISRPMMNRDLTSFTVAGNTIQTAFGLLMLILFTLYLGNTAANLTVLQLSTGGISGIESLPGVATGTWTDYVDKLKARGVGAVGYAWDTAADEEAMLQALKSGQVKALVLDAGLMDYVSAIDCEVAAAFPSGFNDSSLLTKYNEALVALEDSGEDEQLLNQYVTPP</sequence>
<dbReference type="Gene3D" id="1.10.287.70">
    <property type="match status" value="1"/>
</dbReference>
<name>A0A2P6VC23_9CHLO</name>
<keyword evidence="4" id="KW-1185">Reference proteome</keyword>
<dbReference type="STRING" id="554055.A0A2P6VC23"/>
<feature type="transmembrane region" description="Helical" evidence="1">
    <location>
        <begin position="141"/>
        <end position="161"/>
    </location>
</feature>
<reference evidence="3 4" key="1">
    <citation type="journal article" date="2018" name="Plant J.">
        <title>Genome sequences of Chlorella sorokiniana UTEX 1602 and Micractinium conductrix SAG 241.80: implications to maltose excretion by a green alga.</title>
        <authorList>
            <person name="Arriola M.B."/>
            <person name="Velmurugan N."/>
            <person name="Zhang Y."/>
            <person name="Plunkett M.H."/>
            <person name="Hondzo H."/>
            <person name="Barney B.M."/>
        </authorList>
    </citation>
    <scope>NUCLEOTIDE SEQUENCE [LARGE SCALE GENOMIC DNA]</scope>
    <source>
        <strain evidence="3 4">SAG 241.80</strain>
    </source>
</reference>
<dbReference type="AlphaFoldDB" id="A0A2P6VC23"/>
<dbReference type="SUPFAM" id="SSF53850">
    <property type="entry name" value="Periplasmic binding protein-like II"/>
    <property type="match status" value="1"/>
</dbReference>
<comment type="caution">
    <text evidence="3">The sequence shown here is derived from an EMBL/GenBank/DDBJ whole genome shotgun (WGS) entry which is preliminary data.</text>
</comment>
<gene>
    <name evidence="3" type="ORF">C2E20_4995</name>
</gene>
<protein>
    <submittedName>
        <fullName evidence="3">Glutamate receptor</fullName>
    </submittedName>
</protein>
<keyword evidence="1" id="KW-0812">Transmembrane</keyword>